<protein>
    <submittedName>
        <fullName evidence="1">Uncharacterized protein</fullName>
    </submittedName>
</protein>
<dbReference type="AlphaFoldDB" id="A0ABC9P2N1"/>
<reference evidence="1 2" key="1">
    <citation type="submission" date="2010-09" db="EMBL/GenBank/DDBJ databases">
        <authorList>
            <person name="Weinstock G."/>
            <person name="Sodergren E."/>
            <person name="Clifton S."/>
            <person name="Fulton L."/>
            <person name="Fulton B."/>
            <person name="Courtney L."/>
            <person name="Fronick C."/>
            <person name="Harrison M."/>
            <person name="Strong C."/>
            <person name="Farmer C."/>
            <person name="Delahaunty K."/>
            <person name="Markovic C."/>
            <person name="Hall O."/>
            <person name="Minx P."/>
            <person name="Tomlinson C."/>
            <person name="Mitreva M."/>
            <person name="Hou S."/>
            <person name="Chen J."/>
            <person name="Wollam A."/>
            <person name="Pepin K.H."/>
            <person name="Johnson M."/>
            <person name="Bhonagiri V."/>
            <person name="Zhang X."/>
            <person name="Suruliraj S."/>
            <person name="Warren W."/>
            <person name="Chinwalla A."/>
            <person name="Mardis E.R."/>
            <person name="Wilson R.K."/>
        </authorList>
    </citation>
    <scope>NUCLEOTIDE SEQUENCE [LARGE SCALE GENOMIC DNA]</scope>
    <source>
        <strain evidence="1 2">TX0630</strain>
    </source>
</reference>
<evidence type="ECO:0000313" key="1">
    <source>
        <dbReference type="EMBL" id="EFU89230.1"/>
    </source>
</evidence>
<dbReference type="EMBL" id="AEBE01000121">
    <property type="protein sequence ID" value="EFU89230.1"/>
    <property type="molecule type" value="Genomic_DNA"/>
</dbReference>
<gene>
    <name evidence="1" type="ORF">HMPREF9511_02794</name>
</gene>
<dbReference type="Proteomes" id="UP000004933">
    <property type="component" value="Unassembled WGS sequence"/>
</dbReference>
<organism evidence="1 2">
    <name type="scientific">Enterococcus faecalis TX0630</name>
    <dbReference type="NCBI Taxonomy" id="749508"/>
    <lineage>
        <taxon>Bacteria</taxon>
        <taxon>Bacillati</taxon>
        <taxon>Bacillota</taxon>
        <taxon>Bacilli</taxon>
        <taxon>Lactobacillales</taxon>
        <taxon>Enterococcaceae</taxon>
        <taxon>Enterococcus</taxon>
    </lineage>
</organism>
<proteinExistence type="predicted"/>
<comment type="caution">
    <text evidence="1">The sequence shown here is derived from an EMBL/GenBank/DDBJ whole genome shotgun (WGS) entry which is preliminary data.</text>
</comment>
<evidence type="ECO:0000313" key="2">
    <source>
        <dbReference type="Proteomes" id="UP000004933"/>
    </source>
</evidence>
<name>A0ABC9P2N1_ENTFL</name>
<accession>A0ABC9P2N1</accession>
<sequence length="42" mass="4609">MNGYFLLFFVASRIPKISSATNAAKLIINSNAASIDKKCSFR</sequence>